<keyword evidence="2" id="KW-1185">Reference proteome</keyword>
<evidence type="ECO:0008006" key="3">
    <source>
        <dbReference type="Google" id="ProtNLM"/>
    </source>
</evidence>
<accession>A0ABU6HQT3</accession>
<proteinExistence type="predicted"/>
<name>A0ABU6HQT3_9FLAO</name>
<evidence type="ECO:0000313" key="2">
    <source>
        <dbReference type="Proteomes" id="UP001348397"/>
    </source>
</evidence>
<dbReference type="RefSeq" id="WP_326319876.1">
    <property type="nucleotide sequence ID" value="NZ_JAYLAA010000018.1"/>
</dbReference>
<gene>
    <name evidence="1" type="ORF">SOP96_04620</name>
</gene>
<protein>
    <recommendedName>
        <fullName evidence="3">F5/8 type C domain-containing protein</fullName>
    </recommendedName>
</protein>
<dbReference type="Proteomes" id="UP001348397">
    <property type="component" value="Unassembled WGS sequence"/>
</dbReference>
<dbReference type="InterPro" id="IPR008979">
    <property type="entry name" value="Galactose-bd-like_sf"/>
</dbReference>
<organism evidence="1 2">
    <name type="scientific">Chryseobacterium salviniae</name>
    <dbReference type="NCBI Taxonomy" id="3101750"/>
    <lineage>
        <taxon>Bacteria</taxon>
        <taxon>Pseudomonadati</taxon>
        <taxon>Bacteroidota</taxon>
        <taxon>Flavobacteriia</taxon>
        <taxon>Flavobacteriales</taxon>
        <taxon>Weeksellaceae</taxon>
        <taxon>Chryseobacterium group</taxon>
        <taxon>Chryseobacterium</taxon>
    </lineage>
</organism>
<reference evidence="1 2" key="1">
    <citation type="submission" date="2024-01" db="EMBL/GenBank/DDBJ databases">
        <title>Chryseobacterium sp. T9W2-O.</title>
        <authorList>
            <person name="Maltman C."/>
        </authorList>
    </citation>
    <scope>NUCLEOTIDE SEQUENCE [LARGE SCALE GENOMIC DNA]</scope>
    <source>
        <strain evidence="1 2">T9W2-O</strain>
    </source>
</reference>
<dbReference type="SUPFAM" id="SSF49785">
    <property type="entry name" value="Galactose-binding domain-like"/>
    <property type="match status" value="1"/>
</dbReference>
<evidence type="ECO:0000313" key="1">
    <source>
        <dbReference type="EMBL" id="MEC3874991.1"/>
    </source>
</evidence>
<dbReference type="EMBL" id="JAYLAA010000018">
    <property type="protein sequence ID" value="MEC3874991.1"/>
    <property type="molecule type" value="Genomic_DNA"/>
</dbReference>
<sequence>MDITSDNRGLLIPRVILVALRNPAPLTAHVKGMVVYNKSAVGSTVHEGFYYNDGLQWVKVNKDTSALVSFNAPDPNQSGTVFSPDLQSSINNIYASSIDGSYWKYDDVSATYISYQPDPATEWYLAGTTTDAASNKNNAVYRIGEVGIGNNTKIDPSAMLDVNSKTKGLLPPRMTQAERDAIVLPAEGLVVYCTDCNGGQGCLVYNYGKPSTPLWECLGKPNTASVTVDCASSTVNGTYIKNVANTAANTVTFRIVNNSFAAIVLQNFSTYVTLHGASTGMSIPANQNQSVSLNPGQSTDLVYTISGTPTLEGDFIARFSGNGLYCEKIGTVKGSTVTLDCANAAVNNLVPFKNLKNGTAYTGTITIPYTSSQGGVPYGAQTINVSGLTLTRSAGTFNTSGTVTYNISGTYTGVDCAEITATINVVGSETCSVKIGGTTDFKSGTYTGSNNGYGSACAATQTSMTDNSFSTGWASAYGNASVGTYIQIDFSTEKTLKEVVISSGTISCWSPYQSYVDDYTNYYTNYYQAYYGQPAYEIQYWSGTAWVKAANVPTLSESSLTRIATCGIKTTKIRVVAVNAAYWGVGTFYPVVYQ</sequence>
<comment type="caution">
    <text evidence="1">The sequence shown here is derived from an EMBL/GenBank/DDBJ whole genome shotgun (WGS) entry which is preliminary data.</text>
</comment>